<evidence type="ECO:0000256" key="1">
    <source>
        <dbReference type="SAM" id="Coils"/>
    </source>
</evidence>
<protein>
    <submittedName>
        <fullName evidence="2">Uncharacterized protein</fullName>
    </submittedName>
</protein>
<sequence length="116" mass="13861">MIRIMFVPYDLLFMIGTSCNDRFTCLYSLSAPEVLFLHSWRSRSFIPSSWSPASNLSIAYRTLKSEVEELKELDQEREKYYELKCSEMNEFMQNVERFRSDNLLKVQNLRDQVKEV</sequence>
<dbReference type="Pfam" id="PF12507">
    <property type="entry name" value="HCMV_UL139"/>
    <property type="match status" value="1"/>
</dbReference>
<dbReference type="PANTHER" id="PTHR37214">
    <property type="entry name" value="CYTOMEGALOVIRUS UL139 PROTEIN"/>
    <property type="match status" value="1"/>
</dbReference>
<reference evidence="2" key="1">
    <citation type="submission" date="2019-12" db="EMBL/GenBank/DDBJ databases">
        <title>Genome sequencing and annotation of Brassica cretica.</title>
        <authorList>
            <person name="Studholme D.J."/>
            <person name="Sarris P."/>
        </authorList>
    </citation>
    <scope>NUCLEOTIDE SEQUENCE</scope>
    <source>
        <strain evidence="2">PFS-109/04</strain>
        <tissue evidence="2">Leaf</tissue>
    </source>
</reference>
<evidence type="ECO:0000313" key="2">
    <source>
        <dbReference type="EMBL" id="KAF3570013.1"/>
    </source>
</evidence>
<proteinExistence type="predicted"/>
<keyword evidence="1" id="KW-0175">Coiled coil</keyword>
<evidence type="ECO:0000313" key="3">
    <source>
        <dbReference type="Proteomes" id="UP000712600"/>
    </source>
</evidence>
<organism evidence="2 3">
    <name type="scientific">Brassica cretica</name>
    <name type="common">Mustard</name>
    <dbReference type="NCBI Taxonomy" id="69181"/>
    <lineage>
        <taxon>Eukaryota</taxon>
        <taxon>Viridiplantae</taxon>
        <taxon>Streptophyta</taxon>
        <taxon>Embryophyta</taxon>
        <taxon>Tracheophyta</taxon>
        <taxon>Spermatophyta</taxon>
        <taxon>Magnoliopsida</taxon>
        <taxon>eudicotyledons</taxon>
        <taxon>Gunneridae</taxon>
        <taxon>Pentapetalae</taxon>
        <taxon>rosids</taxon>
        <taxon>malvids</taxon>
        <taxon>Brassicales</taxon>
        <taxon>Brassicaceae</taxon>
        <taxon>Brassiceae</taxon>
        <taxon>Brassica</taxon>
    </lineage>
</organism>
<feature type="coiled-coil region" evidence="1">
    <location>
        <begin position="53"/>
        <end position="83"/>
    </location>
</feature>
<gene>
    <name evidence="2" type="ORF">F2Q69_00062759</name>
</gene>
<dbReference type="InterPro" id="IPR021042">
    <property type="entry name" value="Herpes_UL139_cytomegalovirus"/>
</dbReference>
<dbReference type="AlphaFoldDB" id="A0A8S9RB26"/>
<dbReference type="Proteomes" id="UP000712600">
    <property type="component" value="Unassembled WGS sequence"/>
</dbReference>
<dbReference type="EMBL" id="QGKX02000095">
    <property type="protein sequence ID" value="KAF3570013.1"/>
    <property type="molecule type" value="Genomic_DNA"/>
</dbReference>
<name>A0A8S9RB26_BRACR</name>
<accession>A0A8S9RB26</accession>
<dbReference type="PANTHER" id="PTHR37214:SF2">
    <property type="entry name" value="CYTOMEGALOVIRUS UL139 PROTEIN"/>
    <property type="match status" value="1"/>
</dbReference>
<comment type="caution">
    <text evidence="2">The sequence shown here is derived from an EMBL/GenBank/DDBJ whole genome shotgun (WGS) entry which is preliminary data.</text>
</comment>